<feature type="compositionally biased region" description="Basic and acidic residues" evidence="1">
    <location>
        <begin position="71"/>
        <end position="84"/>
    </location>
</feature>
<reference evidence="2" key="2">
    <citation type="submission" date="2020-10" db="EMBL/GenBank/DDBJ databases">
        <authorList>
            <person name="Cooper E.A."/>
            <person name="Brenton Z.W."/>
            <person name="Flinn B.S."/>
            <person name="Jenkins J."/>
            <person name="Shu S."/>
            <person name="Flowers D."/>
            <person name="Luo F."/>
            <person name="Wang Y."/>
            <person name="Xia P."/>
            <person name="Barry K."/>
            <person name="Daum C."/>
            <person name="Lipzen A."/>
            <person name="Yoshinaga Y."/>
            <person name="Schmutz J."/>
            <person name="Saski C."/>
            <person name="Vermerris W."/>
            <person name="Kresovich S."/>
        </authorList>
    </citation>
    <scope>NUCLEOTIDE SEQUENCE</scope>
</reference>
<evidence type="ECO:0000313" key="3">
    <source>
        <dbReference type="Proteomes" id="UP000807115"/>
    </source>
</evidence>
<dbReference type="EMBL" id="CM027680">
    <property type="protein sequence ID" value="KAG0552055.1"/>
    <property type="molecule type" value="Genomic_DNA"/>
</dbReference>
<protein>
    <submittedName>
        <fullName evidence="2">Uncharacterized protein</fullName>
    </submittedName>
</protein>
<dbReference type="AlphaFoldDB" id="A0A921V256"/>
<accession>A0A921V256</accession>
<evidence type="ECO:0000313" key="2">
    <source>
        <dbReference type="EMBL" id="KAG0552055.1"/>
    </source>
</evidence>
<comment type="caution">
    <text evidence="2">The sequence shown here is derived from an EMBL/GenBank/DDBJ whole genome shotgun (WGS) entry which is preliminary data.</text>
</comment>
<evidence type="ECO:0000256" key="1">
    <source>
        <dbReference type="SAM" id="MobiDB-lite"/>
    </source>
</evidence>
<gene>
    <name evidence="2" type="ORF">BDA96_01G475700</name>
</gene>
<proteinExistence type="predicted"/>
<feature type="region of interest" description="Disordered" evidence="1">
    <location>
        <begin position="53"/>
        <end position="100"/>
    </location>
</feature>
<reference evidence="2" key="1">
    <citation type="journal article" date="2019" name="BMC Genomics">
        <title>A new reference genome for Sorghum bicolor reveals high levels of sequence similarity between sweet and grain genotypes: implications for the genetics of sugar metabolism.</title>
        <authorList>
            <person name="Cooper E.A."/>
            <person name="Brenton Z.W."/>
            <person name="Flinn B.S."/>
            <person name="Jenkins J."/>
            <person name="Shu S."/>
            <person name="Flowers D."/>
            <person name="Luo F."/>
            <person name="Wang Y."/>
            <person name="Xia P."/>
            <person name="Barry K."/>
            <person name="Daum C."/>
            <person name="Lipzen A."/>
            <person name="Yoshinaga Y."/>
            <person name="Schmutz J."/>
            <person name="Saski C."/>
            <person name="Vermerris W."/>
            <person name="Kresovich S."/>
        </authorList>
    </citation>
    <scope>NUCLEOTIDE SEQUENCE</scope>
</reference>
<name>A0A921V256_SORBI</name>
<sequence>MPPRRKPARPSILVAPGVSRARTSLPGPRARAFTALALLSTALLLLLHFAASRGSPLSSARSRGSPLSDSDSAKNKTESREGICEHLQSTAPHNATGNEALITEDDIKRRWKYKERMFVEGFSLVWCADDCPCC</sequence>
<organism evidence="2 3">
    <name type="scientific">Sorghum bicolor</name>
    <name type="common">Sorghum</name>
    <name type="synonym">Sorghum vulgare</name>
    <dbReference type="NCBI Taxonomy" id="4558"/>
    <lineage>
        <taxon>Eukaryota</taxon>
        <taxon>Viridiplantae</taxon>
        <taxon>Streptophyta</taxon>
        <taxon>Embryophyta</taxon>
        <taxon>Tracheophyta</taxon>
        <taxon>Spermatophyta</taxon>
        <taxon>Magnoliopsida</taxon>
        <taxon>Liliopsida</taxon>
        <taxon>Poales</taxon>
        <taxon>Poaceae</taxon>
        <taxon>PACMAD clade</taxon>
        <taxon>Panicoideae</taxon>
        <taxon>Andropogonodae</taxon>
        <taxon>Andropogoneae</taxon>
        <taxon>Sorghinae</taxon>
        <taxon>Sorghum</taxon>
    </lineage>
</organism>
<feature type="compositionally biased region" description="Polar residues" evidence="1">
    <location>
        <begin position="87"/>
        <end position="97"/>
    </location>
</feature>
<dbReference type="Proteomes" id="UP000807115">
    <property type="component" value="Chromosome 1"/>
</dbReference>
<feature type="compositionally biased region" description="Polar residues" evidence="1">
    <location>
        <begin position="55"/>
        <end position="70"/>
    </location>
</feature>